<sequence>MLNMEDENQRSGMLIVFPEFGAVDGDGYAALIRANHFMDTVGYVSDLIKWLKDDNLHSKETRRFRRQMADLIPTRNPFTLSFRSFYRHGKDLALQRIVHFRRDEWLSEDHIDAILHTIEGKHGGGDAANFFVLPQTFVQGFILAALNPSIPREDWEPRRLKQALDLQDFVDASPKCEARALTVVNTGNHWAALVFDFKRKRMLFGDSMDKGKLNQEKHASIFAGARLLLESCYSHAPSSYGEGTTAKSDSSMRRIRAAFDGEPSHLPRAGLIKDGVARVPVANKDTGVTFKEQMCEGRDESSATDRATAHVPSHVVAKQDTPNDYTDGATEEIIVRPVKKEAIKQKSRLIASKIISKDASSSA</sequence>
<organism evidence="1 2">
    <name type="scientific">Linnemannia gamsii</name>
    <dbReference type="NCBI Taxonomy" id="64522"/>
    <lineage>
        <taxon>Eukaryota</taxon>
        <taxon>Fungi</taxon>
        <taxon>Fungi incertae sedis</taxon>
        <taxon>Mucoromycota</taxon>
        <taxon>Mortierellomycotina</taxon>
        <taxon>Mortierellomycetes</taxon>
        <taxon>Mortierellales</taxon>
        <taxon>Mortierellaceae</taxon>
        <taxon>Linnemannia</taxon>
    </lineage>
</organism>
<dbReference type="EMBL" id="JAAAIM010002566">
    <property type="protein sequence ID" value="KAG0272114.1"/>
    <property type="molecule type" value="Genomic_DNA"/>
</dbReference>
<comment type="caution">
    <text evidence="1">The sequence shown here is derived from an EMBL/GenBank/DDBJ whole genome shotgun (WGS) entry which is preliminary data.</text>
</comment>
<dbReference type="InterPro" id="IPR038765">
    <property type="entry name" value="Papain-like_cys_pep_sf"/>
</dbReference>
<protein>
    <recommendedName>
        <fullName evidence="3">Ubiquitin-like protease family profile domain-containing protein</fullName>
    </recommendedName>
</protein>
<proteinExistence type="predicted"/>
<keyword evidence="2" id="KW-1185">Reference proteome</keyword>
<evidence type="ECO:0008006" key="3">
    <source>
        <dbReference type="Google" id="ProtNLM"/>
    </source>
</evidence>
<dbReference type="Proteomes" id="UP001194696">
    <property type="component" value="Unassembled WGS sequence"/>
</dbReference>
<gene>
    <name evidence="1" type="ORF">BGZ96_005455</name>
</gene>
<name>A0ABQ7JHB3_9FUNG</name>
<feature type="non-terminal residue" evidence="1">
    <location>
        <position position="363"/>
    </location>
</feature>
<evidence type="ECO:0000313" key="1">
    <source>
        <dbReference type="EMBL" id="KAG0272114.1"/>
    </source>
</evidence>
<reference evidence="1 2" key="1">
    <citation type="journal article" date="2020" name="Fungal Divers.">
        <title>Resolving the Mortierellaceae phylogeny through synthesis of multi-gene phylogenetics and phylogenomics.</title>
        <authorList>
            <person name="Vandepol N."/>
            <person name="Liber J."/>
            <person name="Desiro A."/>
            <person name="Na H."/>
            <person name="Kennedy M."/>
            <person name="Barry K."/>
            <person name="Grigoriev I.V."/>
            <person name="Miller A.N."/>
            <person name="O'Donnell K."/>
            <person name="Stajich J.E."/>
            <person name="Bonito G."/>
        </authorList>
    </citation>
    <scope>NUCLEOTIDE SEQUENCE [LARGE SCALE GENOMIC DNA]</scope>
    <source>
        <strain evidence="1 2">AD045</strain>
    </source>
</reference>
<dbReference type="Gene3D" id="3.40.395.10">
    <property type="entry name" value="Adenoviral Proteinase, Chain A"/>
    <property type="match status" value="1"/>
</dbReference>
<evidence type="ECO:0000313" key="2">
    <source>
        <dbReference type="Proteomes" id="UP001194696"/>
    </source>
</evidence>
<accession>A0ABQ7JHB3</accession>
<dbReference type="SUPFAM" id="SSF54001">
    <property type="entry name" value="Cysteine proteinases"/>
    <property type="match status" value="1"/>
</dbReference>